<feature type="non-terminal residue" evidence="2">
    <location>
        <position position="170"/>
    </location>
</feature>
<sequence length="170" mass="19335">MSNPVSGLLSRVLNRGFRRYVRRFVRSNFNAVRVVGHESLQQIGERSLVVYVNHPGWWDPMAAVLLTDMLLSPRQFAAPMDAAALSRYPILERLGFFGVPREPISGAREFLRNARAVLQDSQTALWITPTGHFHDVRQPLPFQPGLAHLVDRKFGGLVLPMALEYPFWNE</sequence>
<evidence type="ECO:0000259" key="1">
    <source>
        <dbReference type="Pfam" id="PF01553"/>
    </source>
</evidence>
<proteinExistence type="predicted"/>
<protein>
    <recommendedName>
        <fullName evidence="1">Phospholipid/glycerol acyltransferase domain-containing protein</fullName>
    </recommendedName>
</protein>
<name>A0A5C6M2W6_9PLAN</name>
<accession>A0A5C6M2W6</accession>
<dbReference type="Proteomes" id="UP000321083">
    <property type="component" value="Unassembled WGS sequence"/>
</dbReference>
<reference evidence="2 3" key="1">
    <citation type="submission" date="2019-08" db="EMBL/GenBank/DDBJ databases">
        <title>100 year-old enigma solved: identification of Planctomyces bekefii, the type genus and species of the phylum Planctomycetes.</title>
        <authorList>
            <person name="Svetlana D.N."/>
            <person name="Overmann J."/>
        </authorList>
    </citation>
    <scope>NUCLEOTIDE SEQUENCE [LARGE SCALE GENOMIC DNA]</scope>
    <source>
        <strain evidence="2">Phe10_nw2017</strain>
    </source>
</reference>
<dbReference type="GO" id="GO:0016746">
    <property type="term" value="F:acyltransferase activity"/>
    <property type="evidence" value="ECO:0007669"/>
    <property type="project" value="InterPro"/>
</dbReference>
<evidence type="ECO:0000313" key="2">
    <source>
        <dbReference type="EMBL" id="TWW08627.1"/>
    </source>
</evidence>
<dbReference type="Pfam" id="PF01553">
    <property type="entry name" value="Acyltransferase"/>
    <property type="match status" value="1"/>
</dbReference>
<organism evidence="2 3">
    <name type="scientific">Planctomyces bekefii</name>
    <dbReference type="NCBI Taxonomy" id="1653850"/>
    <lineage>
        <taxon>Bacteria</taxon>
        <taxon>Pseudomonadati</taxon>
        <taxon>Planctomycetota</taxon>
        <taxon>Planctomycetia</taxon>
        <taxon>Planctomycetales</taxon>
        <taxon>Planctomycetaceae</taxon>
        <taxon>Planctomyces</taxon>
    </lineage>
</organism>
<reference evidence="2 3" key="2">
    <citation type="submission" date="2019-08" db="EMBL/GenBank/DDBJ databases">
        <authorList>
            <person name="Henke P."/>
        </authorList>
    </citation>
    <scope>NUCLEOTIDE SEQUENCE [LARGE SCALE GENOMIC DNA]</scope>
    <source>
        <strain evidence="2">Phe10_nw2017</strain>
    </source>
</reference>
<feature type="domain" description="Phospholipid/glycerol acyltransferase" evidence="1">
    <location>
        <begin position="32"/>
        <end position="163"/>
    </location>
</feature>
<dbReference type="AlphaFoldDB" id="A0A5C6M2W6"/>
<dbReference type="EMBL" id="SRHE01000575">
    <property type="protein sequence ID" value="TWW08627.1"/>
    <property type="molecule type" value="Genomic_DNA"/>
</dbReference>
<keyword evidence="3" id="KW-1185">Reference proteome</keyword>
<dbReference type="CDD" id="cd06551">
    <property type="entry name" value="LPLAT"/>
    <property type="match status" value="1"/>
</dbReference>
<dbReference type="SUPFAM" id="SSF69593">
    <property type="entry name" value="Glycerol-3-phosphate (1)-acyltransferase"/>
    <property type="match status" value="1"/>
</dbReference>
<comment type="caution">
    <text evidence="2">The sequence shown here is derived from an EMBL/GenBank/DDBJ whole genome shotgun (WGS) entry which is preliminary data.</text>
</comment>
<gene>
    <name evidence="2" type="ORF">E3A20_22430</name>
</gene>
<evidence type="ECO:0000313" key="3">
    <source>
        <dbReference type="Proteomes" id="UP000321083"/>
    </source>
</evidence>
<dbReference type="InterPro" id="IPR002123">
    <property type="entry name" value="Plipid/glycerol_acylTrfase"/>
</dbReference>